<dbReference type="CDD" id="cd16442">
    <property type="entry name" value="BPL"/>
    <property type="match status" value="1"/>
</dbReference>
<dbReference type="GO" id="GO:0004077">
    <property type="term" value="F:biotin--[biotin carboxyl-carrier protein] ligase activity"/>
    <property type="evidence" value="ECO:0007669"/>
    <property type="project" value="InterPro"/>
</dbReference>
<dbReference type="PANTHER" id="PTHR12835:SF5">
    <property type="entry name" value="BIOTIN--PROTEIN LIGASE"/>
    <property type="match status" value="1"/>
</dbReference>
<evidence type="ECO:0000256" key="3">
    <source>
        <dbReference type="SAM" id="MobiDB-lite"/>
    </source>
</evidence>
<accession>A0A8D0QPZ6</accession>
<dbReference type="PROSITE" id="PS51733">
    <property type="entry name" value="BPL_LPL_CATALYTIC"/>
    <property type="match status" value="1"/>
</dbReference>
<protein>
    <recommendedName>
        <fullName evidence="4">BPL/LPL catalytic domain-containing protein</fullName>
    </recommendedName>
</protein>
<reference evidence="5" key="1">
    <citation type="submission" date="2025-08" db="UniProtKB">
        <authorList>
            <consortium name="Ensembl"/>
        </authorList>
    </citation>
    <scope>IDENTIFICATION</scope>
</reference>
<sequence>MLAVDIINMRTPSSIGRPPLKEGRPLWLKRAREPLGFIPPGPQPTSPSAFCLHHVTLASPGPLPLTSPGTAFLHAPSPPSPQPPPFSPSLPSASIDTSLPPPPPPRGLPLAVRPLPGGAASSGRREGGAGRSGGPAGGASVPGPRSAAGRPAMLITLCYLYLWARWGRGPAALVRTTVQRLRASRCSFTFCGAAAQPRGARVCLSHGGRVFCVGESQSIDDLNKWALFLVSPFILEAEHIAFVTESIWAQGTEGPRPASCPETTVKWSDCCLPLACRPGDPYQLIAKASVEDFSKLGVAFLEDRLQMANGLIAQKIVSVHLQDSALKGLREQASDTPAQILQPDPESSVERKPEPNAMEHIGKGDPQVLGPAPTLGKGSVPGVEPAEESDRGVGPVEHCHLHLSSCHECLELENSTIESVKFASAENIPDLPYDYSLEGVADDLCPERGERRVNVSGKAPNILLYVGAGSQDALDRLQQVRSALADCVDTDCYTLYHLPQESALRDPWPDNCLLLVIAARESIPEDLSRRFLAYLSQGGKVLALASSFTLPGFRVTSKALLQDTVQSLVFYKADQSQVKLSILSSGCIYEGGPVEPLGLGQLQGHLDSEDKDRLIVQVPFGTRGGEAVLCQVHLELPPSSPAVQTQEDFDLLKSSNFRRYEVLREILTTLGLSCDVKQVPALTPLYLLSAEEIRDPLMQWLGKHVDPEGVITSSKLSLKFVSSYTSEVDITPSAIPVVTGTAAFSSENFNFEIYRQNLQTKKLGKIILFAEVTSTTMSLLDGLMFQMPQEMGLIAIAGRQTQGKGRGSNAWLSPVGCALSTLLLTIPLRSQLGQRIPFVQHLMSLAVVEAVRSIPQYQDINLRVKWPNDIYYNDLMKLGGVLVNSTLMGETFYILVGCGFNVTNSNPTICINDLITEYNKQHSAGLKPLRADYLIARTVTVLEKLIDTFQEEGPNGVLPLYYKYWIHSAQQVRLGSTEGPKVWIVGLDDAGFLLVHQENGEVVTVHPDGNSFDMLRNLIVPKRP</sequence>
<dbReference type="InterPro" id="IPR045864">
    <property type="entry name" value="aa-tRNA-synth_II/BPL/LPL"/>
</dbReference>
<evidence type="ECO:0000313" key="5">
    <source>
        <dbReference type="Ensembl" id="ENSSSCP00025001165.1"/>
    </source>
</evidence>
<feature type="compositionally biased region" description="Low complexity" evidence="3">
    <location>
        <begin position="108"/>
        <end position="122"/>
    </location>
</feature>
<dbReference type="SUPFAM" id="SSF55681">
    <property type="entry name" value="Class II aaRS and biotin synthetases"/>
    <property type="match status" value="1"/>
</dbReference>
<proteinExistence type="inferred from homology"/>
<name>A0A8D0QPZ6_PIG</name>
<dbReference type="Proteomes" id="UP000694727">
    <property type="component" value="Unplaced"/>
</dbReference>
<dbReference type="Pfam" id="PF03099">
    <property type="entry name" value="BPL_LplA_LipB"/>
    <property type="match status" value="1"/>
</dbReference>
<dbReference type="NCBIfam" id="TIGR00121">
    <property type="entry name" value="birA_ligase"/>
    <property type="match status" value="1"/>
</dbReference>
<feature type="domain" description="BPL/LPL catalytic" evidence="4">
    <location>
        <begin position="752"/>
        <end position="950"/>
    </location>
</feature>
<dbReference type="Ensembl" id="ENSSSCT00025003174.1">
    <property type="protein sequence ID" value="ENSSSCP00025001165.1"/>
    <property type="gene ID" value="ENSSSCG00025002452.1"/>
</dbReference>
<feature type="region of interest" description="Disordered" evidence="3">
    <location>
        <begin position="331"/>
        <end position="394"/>
    </location>
</feature>
<dbReference type="InterPro" id="IPR003142">
    <property type="entry name" value="BPL_C"/>
</dbReference>
<evidence type="ECO:0000256" key="2">
    <source>
        <dbReference type="ARBA" id="ARBA00022598"/>
    </source>
</evidence>
<keyword evidence="2" id="KW-0436">Ligase</keyword>
<evidence type="ECO:0000256" key="1">
    <source>
        <dbReference type="ARBA" id="ARBA00009934"/>
    </source>
</evidence>
<feature type="region of interest" description="Disordered" evidence="3">
    <location>
        <begin position="68"/>
        <end position="145"/>
    </location>
</feature>
<dbReference type="Pfam" id="PF02237">
    <property type="entry name" value="BPL_C"/>
    <property type="match status" value="1"/>
</dbReference>
<comment type="similarity">
    <text evidence="1">Belongs to the biotin--protein ligase family.</text>
</comment>
<organism evidence="5 6">
    <name type="scientific">Sus scrofa</name>
    <name type="common">Pig</name>
    <dbReference type="NCBI Taxonomy" id="9823"/>
    <lineage>
        <taxon>Eukaryota</taxon>
        <taxon>Metazoa</taxon>
        <taxon>Chordata</taxon>
        <taxon>Craniata</taxon>
        <taxon>Vertebrata</taxon>
        <taxon>Euteleostomi</taxon>
        <taxon>Mammalia</taxon>
        <taxon>Eutheria</taxon>
        <taxon>Laurasiatheria</taxon>
        <taxon>Artiodactyla</taxon>
        <taxon>Suina</taxon>
        <taxon>Suidae</taxon>
        <taxon>Sus</taxon>
    </lineage>
</organism>
<evidence type="ECO:0000313" key="6">
    <source>
        <dbReference type="Proteomes" id="UP000694727"/>
    </source>
</evidence>
<dbReference type="Gene3D" id="3.30.930.10">
    <property type="entry name" value="Bira Bifunctional Protein, Domain 2"/>
    <property type="match status" value="1"/>
</dbReference>
<feature type="compositionally biased region" description="Pro residues" evidence="3">
    <location>
        <begin position="76"/>
        <end position="88"/>
    </location>
</feature>
<dbReference type="InterPro" id="IPR004408">
    <property type="entry name" value="Biotin_CoA_COase_ligase"/>
</dbReference>
<dbReference type="AlphaFoldDB" id="A0A8D0QPZ6"/>
<evidence type="ECO:0000259" key="4">
    <source>
        <dbReference type="PROSITE" id="PS51733"/>
    </source>
</evidence>
<dbReference type="InterPro" id="IPR004143">
    <property type="entry name" value="BPL_LPL_catalytic"/>
</dbReference>
<dbReference type="PANTHER" id="PTHR12835">
    <property type="entry name" value="BIOTIN PROTEIN LIGASE"/>
    <property type="match status" value="1"/>
</dbReference>